<dbReference type="GO" id="GO:0015679">
    <property type="term" value="P:plasma membrane copper ion transport"/>
    <property type="evidence" value="ECO:0007669"/>
    <property type="project" value="TreeGrafter"/>
</dbReference>
<dbReference type="SUPFAM" id="SSF111369">
    <property type="entry name" value="HlyD-like secretion proteins"/>
    <property type="match status" value="1"/>
</dbReference>
<organism evidence="2 3">
    <name type="scientific">Stieleria marina</name>
    <dbReference type="NCBI Taxonomy" id="1930275"/>
    <lineage>
        <taxon>Bacteria</taxon>
        <taxon>Pseudomonadati</taxon>
        <taxon>Planctomycetota</taxon>
        <taxon>Planctomycetia</taxon>
        <taxon>Pirellulales</taxon>
        <taxon>Pirellulaceae</taxon>
        <taxon>Stieleria</taxon>
    </lineage>
</organism>
<keyword evidence="1" id="KW-0813">Transport</keyword>
<dbReference type="PANTHER" id="PTHR30097">
    <property type="entry name" value="CATION EFFLUX SYSTEM PROTEIN CUSB"/>
    <property type="match status" value="1"/>
</dbReference>
<keyword evidence="3" id="KW-1185">Reference proteome</keyword>
<protein>
    <submittedName>
        <fullName evidence="2">Uncharacterized protein</fullName>
    </submittedName>
</protein>
<evidence type="ECO:0000313" key="3">
    <source>
        <dbReference type="Proteomes" id="UP000319817"/>
    </source>
</evidence>
<reference evidence="2 3" key="1">
    <citation type="submission" date="2019-02" db="EMBL/GenBank/DDBJ databases">
        <title>Deep-cultivation of Planctomycetes and their phenomic and genomic characterization uncovers novel biology.</title>
        <authorList>
            <person name="Wiegand S."/>
            <person name="Jogler M."/>
            <person name="Boedeker C."/>
            <person name="Pinto D."/>
            <person name="Vollmers J."/>
            <person name="Rivas-Marin E."/>
            <person name="Kohn T."/>
            <person name="Peeters S.H."/>
            <person name="Heuer A."/>
            <person name="Rast P."/>
            <person name="Oberbeckmann S."/>
            <person name="Bunk B."/>
            <person name="Jeske O."/>
            <person name="Meyerdierks A."/>
            <person name="Storesund J.E."/>
            <person name="Kallscheuer N."/>
            <person name="Luecker S."/>
            <person name="Lage O.M."/>
            <person name="Pohl T."/>
            <person name="Merkel B.J."/>
            <person name="Hornburger P."/>
            <person name="Mueller R.-W."/>
            <person name="Bruemmer F."/>
            <person name="Labrenz M."/>
            <person name="Spormann A.M."/>
            <person name="Op den Camp H."/>
            <person name="Overmann J."/>
            <person name="Amann R."/>
            <person name="Jetten M.S.M."/>
            <person name="Mascher T."/>
            <person name="Medema M.H."/>
            <person name="Devos D.P."/>
            <person name="Kaster A.-K."/>
            <person name="Ovreas L."/>
            <person name="Rohde M."/>
            <person name="Galperin M.Y."/>
            <person name="Jogler C."/>
        </authorList>
    </citation>
    <scope>NUCLEOTIDE SEQUENCE [LARGE SCALE GENOMIC DNA]</scope>
    <source>
        <strain evidence="2 3">K23_9</strain>
    </source>
</reference>
<evidence type="ECO:0000313" key="2">
    <source>
        <dbReference type="EMBL" id="QDT12632.1"/>
    </source>
</evidence>
<evidence type="ECO:0000256" key="1">
    <source>
        <dbReference type="ARBA" id="ARBA00022448"/>
    </source>
</evidence>
<dbReference type="Gene3D" id="2.40.50.100">
    <property type="match status" value="1"/>
</dbReference>
<dbReference type="GO" id="GO:0060003">
    <property type="term" value="P:copper ion export"/>
    <property type="evidence" value="ECO:0007669"/>
    <property type="project" value="TreeGrafter"/>
</dbReference>
<dbReference type="GO" id="GO:0030313">
    <property type="term" value="C:cell envelope"/>
    <property type="evidence" value="ECO:0007669"/>
    <property type="project" value="TreeGrafter"/>
</dbReference>
<dbReference type="AlphaFoldDB" id="A0A517NZV0"/>
<gene>
    <name evidence="2" type="ORF">K239x_46430</name>
</gene>
<accession>A0A517NZV0</accession>
<dbReference type="RefSeq" id="WP_145420503.1">
    <property type="nucleotide sequence ID" value="NZ_CP036526.1"/>
</dbReference>
<dbReference type="Proteomes" id="UP000319817">
    <property type="component" value="Chromosome"/>
</dbReference>
<dbReference type="InterPro" id="IPR051909">
    <property type="entry name" value="MFP_Cation_Efflux"/>
</dbReference>
<dbReference type="Gene3D" id="1.10.287.470">
    <property type="entry name" value="Helix hairpin bin"/>
    <property type="match status" value="1"/>
</dbReference>
<name>A0A517NZV0_9BACT</name>
<dbReference type="EMBL" id="CP036526">
    <property type="protein sequence ID" value="QDT12632.1"/>
    <property type="molecule type" value="Genomic_DNA"/>
</dbReference>
<sequence>MSDPIRMADHIWSNGESLLNRLESLSRENVMSNDFYESIVDGLAGATQASHVRLWAEAEQTELWTFVSPRTNSGTFSLTPTLLADRSSSVWTEPTTLRIAEQLPQYAQCVPPVVMGLLVCMPSAPSANQASAIGELAEAVMTTATRQYLKDELYRVGEQIDQQDTRARWIEQLCSGITLQESLAGIASALSQMSDVDRVSLLKAERAGFRLIATSTQSNVDRRAQQVRLLESLVDEVIPVGGMFEFVAQASGEIDRCQSETLQSYLLSSGAKAIRIESVPIGDSVQQPIAGIVVESFRDAALPAELENRSMIDRAVRRAVDRDRIGLSQLTMKSFANAIGKLSASRRCWAALAVAASVIAVLWFVPAPFDIPAKGTLVAAKTQRLFAPSDAIAEGVLVRSGQNVKAGDALVRLRSAKLELLNEQIKGDLATARTELAVAKTMRSNTDSSGKASTSTAGTQQLLQTRIDGLIQQLNIVQQQRDDLTIRSPIDGQVDRWDLDQALHHRPVVHGEYLLSVVAPSEGWEVQLDIAESDSGYVIESHRESPAKCSFRLTSRTEANFDGTLSKLSDTAIIADDGRPVLRGEIEVTDSPETDDFRVGATVNASIHCGRRSVGFVWFRSFIQWARGQSWW</sequence>
<dbReference type="PANTHER" id="PTHR30097:SF4">
    <property type="entry name" value="SLR6042 PROTEIN"/>
    <property type="match status" value="1"/>
</dbReference>
<proteinExistence type="predicted"/>
<dbReference type="OrthoDB" id="248877at2"/>